<feature type="region of interest" description="Disordered" evidence="1">
    <location>
        <begin position="141"/>
        <end position="168"/>
    </location>
</feature>
<keyword evidence="3" id="KW-1185">Reference proteome</keyword>
<gene>
    <name evidence="2" type="ORF">B0A48_09148</name>
</gene>
<comment type="caution">
    <text evidence="2">The sequence shown here is derived from an EMBL/GenBank/DDBJ whole genome shotgun (WGS) entry which is preliminary data.</text>
</comment>
<sequence>MSDLTNEVRKDLEASLKKHNARAAKVETLLRGSNGSEQRAMNEVERSGESEEDVRANGEDQSSEEAGGHSLFVAEDEEEVSAVDSEVTGEAHQTPSAISSHKERCMVYTEDGREKFYSDPNFQEFKCSNCIQPIRVPRCSFMRERPGKEKGKHSKGRHAKHGANGDLD</sequence>
<evidence type="ECO:0000256" key="1">
    <source>
        <dbReference type="SAM" id="MobiDB-lite"/>
    </source>
</evidence>
<feature type="region of interest" description="Disordered" evidence="1">
    <location>
        <begin position="17"/>
        <end position="100"/>
    </location>
</feature>
<feature type="compositionally biased region" description="Basic and acidic residues" evidence="1">
    <location>
        <begin position="40"/>
        <end position="58"/>
    </location>
</feature>
<feature type="compositionally biased region" description="Basic residues" evidence="1">
    <location>
        <begin position="150"/>
        <end position="161"/>
    </location>
</feature>
<accession>A0A1V8T218</accession>
<dbReference type="Proteomes" id="UP000192596">
    <property type="component" value="Unassembled WGS sequence"/>
</dbReference>
<evidence type="ECO:0000313" key="2">
    <source>
        <dbReference type="EMBL" id="OQO05380.1"/>
    </source>
</evidence>
<name>A0A1V8T218_9PEZI</name>
<evidence type="ECO:0000313" key="3">
    <source>
        <dbReference type="Proteomes" id="UP000192596"/>
    </source>
</evidence>
<dbReference type="EMBL" id="NAJO01000019">
    <property type="protein sequence ID" value="OQO05380.1"/>
    <property type="molecule type" value="Genomic_DNA"/>
</dbReference>
<protein>
    <submittedName>
        <fullName evidence="2">Uncharacterized protein</fullName>
    </submittedName>
</protein>
<organism evidence="2 3">
    <name type="scientific">Cryoendolithus antarcticus</name>
    <dbReference type="NCBI Taxonomy" id="1507870"/>
    <lineage>
        <taxon>Eukaryota</taxon>
        <taxon>Fungi</taxon>
        <taxon>Dikarya</taxon>
        <taxon>Ascomycota</taxon>
        <taxon>Pezizomycotina</taxon>
        <taxon>Dothideomycetes</taxon>
        <taxon>Dothideomycetidae</taxon>
        <taxon>Cladosporiales</taxon>
        <taxon>Cladosporiaceae</taxon>
        <taxon>Cryoendolithus</taxon>
    </lineage>
</organism>
<dbReference type="AlphaFoldDB" id="A0A1V8T218"/>
<reference evidence="3" key="1">
    <citation type="submission" date="2017-03" db="EMBL/GenBank/DDBJ databases">
        <title>Genomes of endolithic fungi from Antarctica.</title>
        <authorList>
            <person name="Coleine C."/>
            <person name="Masonjones S."/>
            <person name="Stajich J.E."/>
        </authorList>
    </citation>
    <scope>NUCLEOTIDE SEQUENCE [LARGE SCALE GENOMIC DNA]</scope>
    <source>
        <strain evidence="3">CCFEE 5527</strain>
    </source>
</reference>
<dbReference type="InParanoid" id="A0A1V8T218"/>
<proteinExistence type="predicted"/>